<evidence type="ECO:0000313" key="3">
    <source>
        <dbReference type="Proteomes" id="UP000235388"/>
    </source>
</evidence>
<evidence type="ECO:0000313" key="2">
    <source>
        <dbReference type="EMBL" id="PLW09351.1"/>
    </source>
</evidence>
<dbReference type="AlphaFoldDB" id="A0A2N5S7Y1"/>
<feature type="compositionally biased region" description="Acidic residues" evidence="1">
    <location>
        <begin position="227"/>
        <end position="238"/>
    </location>
</feature>
<evidence type="ECO:0000256" key="1">
    <source>
        <dbReference type="SAM" id="MobiDB-lite"/>
    </source>
</evidence>
<proteinExistence type="predicted"/>
<protein>
    <submittedName>
        <fullName evidence="2">Uncharacterized protein</fullName>
    </submittedName>
</protein>
<gene>
    <name evidence="2" type="ORF">PCANC_27698</name>
</gene>
<organism evidence="2 3">
    <name type="scientific">Puccinia coronata f. sp. avenae</name>
    <dbReference type="NCBI Taxonomy" id="200324"/>
    <lineage>
        <taxon>Eukaryota</taxon>
        <taxon>Fungi</taxon>
        <taxon>Dikarya</taxon>
        <taxon>Basidiomycota</taxon>
        <taxon>Pucciniomycotina</taxon>
        <taxon>Pucciniomycetes</taxon>
        <taxon>Pucciniales</taxon>
        <taxon>Pucciniaceae</taxon>
        <taxon>Puccinia</taxon>
    </lineage>
</organism>
<reference evidence="2 3" key="1">
    <citation type="submission" date="2017-11" db="EMBL/GenBank/DDBJ databases">
        <title>De novo assembly and phasing of dikaryotic genomes from two isolates of Puccinia coronata f. sp. avenae, the causal agent of oat crown rust.</title>
        <authorList>
            <person name="Miller M.E."/>
            <person name="Zhang Y."/>
            <person name="Omidvar V."/>
            <person name="Sperschneider J."/>
            <person name="Schwessinger B."/>
            <person name="Raley C."/>
            <person name="Palmer J.M."/>
            <person name="Garnica D."/>
            <person name="Upadhyaya N."/>
            <person name="Rathjen J."/>
            <person name="Taylor J.M."/>
            <person name="Park R.F."/>
            <person name="Dodds P.N."/>
            <person name="Hirsch C.D."/>
            <person name="Kianian S.F."/>
            <person name="Figueroa M."/>
        </authorList>
    </citation>
    <scope>NUCLEOTIDE SEQUENCE [LARGE SCALE GENOMIC DNA]</scope>
    <source>
        <strain evidence="2">12NC29</strain>
    </source>
</reference>
<name>A0A2N5S7Y1_9BASI</name>
<accession>A0A2N5S7Y1</accession>
<dbReference type="Proteomes" id="UP000235388">
    <property type="component" value="Unassembled WGS sequence"/>
</dbReference>
<dbReference type="EMBL" id="PGCJ01001109">
    <property type="protein sequence ID" value="PLW09351.1"/>
    <property type="molecule type" value="Genomic_DNA"/>
</dbReference>
<keyword evidence="3" id="KW-1185">Reference proteome</keyword>
<comment type="caution">
    <text evidence="2">The sequence shown here is derived from an EMBL/GenBank/DDBJ whole genome shotgun (WGS) entry which is preliminary data.</text>
</comment>
<sequence length="333" mass="37079">MIFQIDTRDSSNLPDGTLDYLTCTIRWNGSRAQYLAVHRPVLYAEIARNHILVVVQSPPEDPINKKMAGLQDLASIANATLDTAGDIPVPYYPDQEPKNDWMALRREVVKDFLRQQKVYLPLIRRAQPDPEPATDSLTAKGKERAVLPTVKTKSAANHGLPFASSIRDGPANLEGSAGRLLPTTTPAVAALPTDCATFVNLAAWAKALHINPRAPSIEYLASCHPDDTDDNGSSDEEPSASKRPRLVSPTPSPHVPLPNYLALTPSEIDRLLHDTRPFQHWFVYTPNHIRGIADDIFRELSTFLSFYAPALEQEAVARIYLYRAFQSHFNRQL</sequence>
<feature type="region of interest" description="Disordered" evidence="1">
    <location>
        <begin position="221"/>
        <end position="253"/>
    </location>
</feature>